<evidence type="ECO:0000313" key="2">
    <source>
        <dbReference type="Proteomes" id="UP001652582"/>
    </source>
</evidence>
<protein>
    <submittedName>
        <fullName evidence="3">Uncharacterized protein LOC112056854</fullName>
    </submittedName>
</protein>
<gene>
    <name evidence="3" type="primary">LOC112056854</name>
</gene>
<dbReference type="InterPro" id="IPR036273">
    <property type="entry name" value="CRAL/TRIO_N_dom_sf"/>
</dbReference>
<dbReference type="PANTHER" id="PTHR10174">
    <property type="entry name" value="ALPHA-TOCOPHEROL TRANSFER PROTEIN-RELATED"/>
    <property type="match status" value="1"/>
</dbReference>
<name>A0ABM3LIY2_BICAN</name>
<dbReference type="Gene3D" id="3.40.525.10">
    <property type="entry name" value="CRAL-TRIO lipid binding domain"/>
    <property type="match status" value="1"/>
</dbReference>
<dbReference type="InterPro" id="IPR036865">
    <property type="entry name" value="CRAL-TRIO_dom_sf"/>
</dbReference>
<dbReference type="PROSITE" id="PS50191">
    <property type="entry name" value="CRAL_TRIO"/>
    <property type="match status" value="1"/>
</dbReference>
<dbReference type="SUPFAM" id="SSF52087">
    <property type="entry name" value="CRAL/TRIO domain"/>
    <property type="match status" value="1"/>
</dbReference>
<organism evidence="2 3">
    <name type="scientific">Bicyclus anynana</name>
    <name type="common">Squinting bush brown butterfly</name>
    <dbReference type="NCBI Taxonomy" id="110368"/>
    <lineage>
        <taxon>Eukaryota</taxon>
        <taxon>Metazoa</taxon>
        <taxon>Ecdysozoa</taxon>
        <taxon>Arthropoda</taxon>
        <taxon>Hexapoda</taxon>
        <taxon>Insecta</taxon>
        <taxon>Pterygota</taxon>
        <taxon>Neoptera</taxon>
        <taxon>Endopterygota</taxon>
        <taxon>Lepidoptera</taxon>
        <taxon>Glossata</taxon>
        <taxon>Ditrysia</taxon>
        <taxon>Papilionoidea</taxon>
        <taxon>Nymphalidae</taxon>
        <taxon>Satyrinae</taxon>
        <taxon>Satyrini</taxon>
        <taxon>Mycalesina</taxon>
        <taxon>Bicyclus</taxon>
    </lineage>
</organism>
<dbReference type="Proteomes" id="UP001652582">
    <property type="component" value="Chromosome 8"/>
</dbReference>
<dbReference type="GeneID" id="112056854"/>
<dbReference type="Pfam" id="PF00650">
    <property type="entry name" value="CRAL_TRIO"/>
    <property type="match status" value="1"/>
</dbReference>
<dbReference type="CDD" id="cd00170">
    <property type="entry name" value="SEC14"/>
    <property type="match status" value="1"/>
</dbReference>
<dbReference type="InterPro" id="IPR001251">
    <property type="entry name" value="CRAL-TRIO_dom"/>
</dbReference>
<dbReference type="PRINTS" id="PR00180">
    <property type="entry name" value="CRETINALDHBP"/>
</dbReference>
<reference evidence="3" key="1">
    <citation type="submission" date="2025-08" db="UniProtKB">
        <authorList>
            <consortium name="RefSeq"/>
        </authorList>
    </citation>
    <scope>IDENTIFICATION</scope>
</reference>
<evidence type="ECO:0000259" key="1">
    <source>
        <dbReference type="PROSITE" id="PS50191"/>
    </source>
</evidence>
<dbReference type="PANTHER" id="PTHR10174:SF222">
    <property type="entry name" value="GH10083P-RELATED"/>
    <property type="match status" value="1"/>
</dbReference>
<keyword evidence="2" id="KW-1185">Reference proteome</keyword>
<dbReference type="SUPFAM" id="SSF46938">
    <property type="entry name" value="CRAL/TRIO N-terminal domain"/>
    <property type="match status" value="1"/>
</dbReference>
<proteinExistence type="predicted"/>
<dbReference type="RefSeq" id="XP_052739026.1">
    <property type="nucleotide sequence ID" value="XM_052883066.1"/>
</dbReference>
<evidence type="ECO:0000313" key="3">
    <source>
        <dbReference type="RefSeq" id="XP_052739026.1"/>
    </source>
</evidence>
<sequence length="313" mass="36277">MEFVQKGKMLELRPDTIEKVRKLNNLDKPGSLEDAINILNEWVQKQPHFNKKDFSSRYLEVSIIVTKGSVERAKEQLDSLCTMRTVLPQFFGTYNVKTDFESLHKFAYSFPLPKSTEDHYRINITKFFNVAWDPDKSINFYRYNVILAEYVKAHDYLSGFITIIDCTESNLMNLLKNANPVQVRQAVSIFINGYGMRMKGIHLISKSGFVDGLVMLIKQVVSAKIADRINVHKTFEDLHKFIPKAILPEDYGGEERSMKTLHEEWLDVLSSEEHLRYLEDINSATTNESCRQKDQFCEQYAGMPGTFRYLSVD</sequence>
<feature type="domain" description="CRAL-TRIO" evidence="1">
    <location>
        <begin position="140"/>
        <end position="259"/>
    </location>
</feature>
<accession>A0ABM3LIY2</accession>